<organism evidence="1 2">
    <name type="scientific">Campylobacter lari</name>
    <dbReference type="NCBI Taxonomy" id="201"/>
    <lineage>
        <taxon>Bacteria</taxon>
        <taxon>Pseudomonadati</taxon>
        <taxon>Campylobacterota</taxon>
        <taxon>Epsilonproteobacteria</taxon>
        <taxon>Campylobacterales</taxon>
        <taxon>Campylobacteraceae</taxon>
        <taxon>Campylobacter</taxon>
    </lineage>
</organism>
<dbReference type="Proteomes" id="UP000556298">
    <property type="component" value="Unassembled WGS sequence"/>
</dbReference>
<comment type="caution">
    <text evidence="1">The sequence shown here is derived from an EMBL/GenBank/DDBJ whole genome shotgun (WGS) entry which is preliminary data.</text>
</comment>
<dbReference type="EMBL" id="AABYWZ010000011">
    <property type="protein sequence ID" value="EAJ5681633.1"/>
    <property type="molecule type" value="Genomic_DNA"/>
</dbReference>
<gene>
    <name evidence="1" type="ORF">BXA13_04840</name>
</gene>
<evidence type="ECO:0000313" key="2">
    <source>
        <dbReference type="Proteomes" id="UP000556298"/>
    </source>
</evidence>
<dbReference type="AlphaFoldDB" id="A0A7U8GFX1"/>
<accession>A0A7U8GFX1</accession>
<evidence type="ECO:0000313" key="1">
    <source>
        <dbReference type="EMBL" id="EAJ5681633.1"/>
    </source>
</evidence>
<protein>
    <submittedName>
        <fullName evidence="1">Uncharacterized protein</fullName>
    </submittedName>
</protein>
<reference evidence="1 2" key="1">
    <citation type="submission" date="2018-05" db="EMBL/GenBank/DDBJ databases">
        <authorList>
            <consortium name="PulseNet: The National Subtyping Network for Foodborne Disease Surveillance"/>
            <person name="Tarr C.L."/>
            <person name="Trees E."/>
            <person name="Katz L.S."/>
            <person name="Carleton-Romer H.A."/>
            <person name="Stroika S."/>
            <person name="Kucerova Z."/>
            <person name="Roache K.F."/>
            <person name="Sabol A.L."/>
            <person name="Besser J."/>
            <person name="Gerner-Smidt P."/>
        </authorList>
    </citation>
    <scope>NUCLEOTIDE SEQUENCE [LARGE SCALE GENOMIC DNA]</scope>
    <source>
        <strain evidence="1 2">2016D-0268</strain>
    </source>
</reference>
<name>A0A7U8GFX1_CAMLA</name>
<sequence length="91" mass="10366">MGKLGFILGGVALAATGHGLKKWYDKTKENDVFKNNNKSFSMQDNKKTYTASDFYKPNSIFNEKQDTLNNNKSKEDEEIAMKMEAVFGKQF</sequence>
<proteinExistence type="predicted"/>